<sequence>MKEKRYPIGWHPANEEEAVARIEAIEGEYERTGKTTDFEEFIEELKAEGLWLIQ</sequence>
<comment type="caution">
    <text evidence="1">The sequence shown here is derived from an EMBL/GenBank/DDBJ whole genome shotgun (WGS) entry which is preliminary data.</text>
</comment>
<organism evidence="1 2">
    <name type="scientific">Segatella copri DSM 18205</name>
    <dbReference type="NCBI Taxonomy" id="537011"/>
    <lineage>
        <taxon>Bacteria</taxon>
        <taxon>Pseudomonadati</taxon>
        <taxon>Bacteroidota</taxon>
        <taxon>Bacteroidia</taxon>
        <taxon>Bacteroidales</taxon>
        <taxon>Prevotellaceae</taxon>
        <taxon>Segatella</taxon>
    </lineage>
</organism>
<dbReference type="Proteomes" id="UP000004477">
    <property type="component" value="Unassembled WGS sequence"/>
</dbReference>
<evidence type="ECO:0000313" key="1">
    <source>
        <dbReference type="EMBL" id="EFB36286.1"/>
    </source>
</evidence>
<dbReference type="STRING" id="537011.PREVCOP_04175"/>
<dbReference type="HOGENOM" id="CLU_3046538_0_0_10"/>
<dbReference type="RefSeq" id="WP_006846894.1">
    <property type="nucleotide sequence ID" value="NZ_CP085932.1"/>
</dbReference>
<dbReference type="AlphaFoldDB" id="D1PAF0"/>
<protein>
    <submittedName>
        <fullName evidence="1">Uncharacterized protein</fullName>
    </submittedName>
</protein>
<reference evidence="1" key="1">
    <citation type="submission" date="2009-11" db="EMBL/GenBank/DDBJ databases">
        <authorList>
            <person name="Weinstock G."/>
            <person name="Sodergren E."/>
            <person name="Clifton S."/>
            <person name="Fulton L."/>
            <person name="Fulton B."/>
            <person name="Courtney L."/>
            <person name="Fronick C."/>
            <person name="Harrison M."/>
            <person name="Strong C."/>
            <person name="Farmer C."/>
            <person name="Delahaunty K."/>
            <person name="Markovic C."/>
            <person name="Hall O."/>
            <person name="Minx P."/>
            <person name="Tomlinson C."/>
            <person name="Mitreva M."/>
            <person name="Nelson J."/>
            <person name="Hou S."/>
            <person name="Wollam A."/>
            <person name="Pepin K.H."/>
            <person name="Johnson M."/>
            <person name="Bhonagiri V."/>
            <person name="Nash W.E."/>
            <person name="Warren W."/>
            <person name="Chinwalla A."/>
            <person name="Mardis E.R."/>
            <person name="Wilson R.K."/>
        </authorList>
    </citation>
    <scope>NUCLEOTIDE SEQUENCE [LARGE SCALE GENOMIC DNA]</scope>
    <source>
        <strain evidence="1">DSM 18205</strain>
    </source>
</reference>
<evidence type="ECO:0000313" key="2">
    <source>
        <dbReference type="Proteomes" id="UP000004477"/>
    </source>
</evidence>
<name>D1PAF0_9BACT</name>
<gene>
    <name evidence="1" type="ORF">PREVCOP_04175</name>
</gene>
<dbReference type="GeneID" id="69849696"/>
<dbReference type="PaxDb" id="537011-PREVCOP_04175"/>
<accession>D1PAF0</accession>
<keyword evidence="2" id="KW-1185">Reference proteome</keyword>
<proteinExistence type="predicted"/>
<dbReference type="EMBL" id="ACBX02000007">
    <property type="protein sequence ID" value="EFB36286.1"/>
    <property type="molecule type" value="Genomic_DNA"/>
</dbReference>